<evidence type="ECO:0000256" key="3">
    <source>
        <dbReference type="ARBA" id="ARBA00023163"/>
    </source>
</evidence>
<dbReference type="Gene3D" id="1.10.260.40">
    <property type="entry name" value="lambda repressor-like DNA-binding domains"/>
    <property type="match status" value="1"/>
</dbReference>
<dbReference type="Proteomes" id="UP000288490">
    <property type="component" value="Unassembled WGS sequence"/>
</dbReference>
<dbReference type="AlphaFoldDB" id="A0A429ZFM1"/>
<dbReference type="CDD" id="cd06286">
    <property type="entry name" value="PBP1_CcpB-like"/>
    <property type="match status" value="1"/>
</dbReference>
<dbReference type="PANTHER" id="PTHR30146:SF136">
    <property type="entry name" value="NTD BIOSYNTHESIS OPERON REGULATOR NTDR"/>
    <property type="match status" value="1"/>
</dbReference>
<feature type="domain" description="HTH lacI-type" evidence="4">
    <location>
        <begin position="4"/>
        <end position="58"/>
    </location>
</feature>
<keyword evidence="3" id="KW-0804">Transcription</keyword>
<dbReference type="PANTHER" id="PTHR30146">
    <property type="entry name" value="LACI-RELATED TRANSCRIPTIONAL REPRESSOR"/>
    <property type="match status" value="1"/>
</dbReference>
<dbReference type="Pfam" id="PF00532">
    <property type="entry name" value="Peripla_BP_1"/>
    <property type="match status" value="1"/>
</dbReference>
<dbReference type="GO" id="GO:0000976">
    <property type="term" value="F:transcription cis-regulatory region binding"/>
    <property type="evidence" value="ECO:0007669"/>
    <property type="project" value="TreeGrafter"/>
</dbReference>
<dbReference type="InterPro" id="IPR001761">
    <property type="entry name" value="Peripla_BP/Lac1_sug-bd_dom"/>
</dbReference>
<evidence type="ECO:0000256" key="1">
    <source>
        <dbReference type="ARBA" id="ARBA00023015"/>
    </source>
</evidence>
<dbReference type="SUPFAM" id="SSF53822">
    <property type="entry name" value="Periplasmic binding protein-like I"/>
    <property type="match status" value="1"/>
</dbReference>
<dbReference type="InterPro" id="IPR028082">
    <property type="entry name" value="Peripla_BP_I"/>
</dbReference>
<keyword evidence="6" id="KW-1185">Reference proteome</keyword>
<accession>A0A429ZFM1</accession>
<evidence type="ECO:0000313" key="6">
    <source>
        <dbReference type="Proteomes" id="UP000288490"/>
    </source>
</evidence>
<keyword evidence="2" id="KW-0238">DNA-binding</keyword>
<dbReference type="SUPFAM" id="SSF47413">
    <property type="entry name" value="lambda repressor-like DNA-binding domains"/>
    <property type="match status" value="1"/>
</dbReference>
<dbReference type="PROSITE" id="PS50932">
    <property type="entry name" value="HTH_LACI_2"/>
    <property type="match status" value="1"/>
</dbReference>
<dbReference type="EMBL" id="NGJT01000016">
    <property type="protein sequence ID" value="RST92434.1"/>
    <property type="molecule type" value="Genomic_DNA"/>
</dbReference>
<keyword evidence="1" id="KW-0805">Transcription regulation</keyword>
<dbReference type="PRINTS" id="PR00036">
    <property type="entry name" value="HTHLACI"/>
</dbReference>
<gene>
    <name evidence="5" type="ORF">CBF36_08685</name>
</gene>
<proteinExistence type="predicted"/>
<evidence type="ECO:0000256" key="2">
    <source>
        <dbReference type="ARBA" id="ARBA00023125"/>
    </source>
</evidence>
<dbReference type="GO" id="GO:0003700">
    <property type="term" value="F:DNA-binding transcription factor activity"/>
    <property type="evidence" value="ECO:0007669"/>
    <property type="project" value="TreeGrafter"/>
</dbReference>
<dbReference type="SMART" id="SM00354">
    <property type="entry name" value="HTH_LACI"/>
    <property type="match status" value="1"/>
</dbReference>
<sequence length="328" mass="36640">MNMANIEDVAKKAGVSVTTVSRTLNNHPYVSKKTKDKIYRAMEDLEYYPNNVAQQLRGKRKKMIGVIISYITNPFFAYLVDAIEKTALEYGYTLVVLQTRGNQKLEKLYVELIPKKQLDGLIITNLENATPQVINLIKEGKIVLCNRYIGNKDIPVISIDEEKASYEGTKYLIDSGHKNIAFCTGNVKNTHDYRFKGFLKALNESNIPFDNSLFFEYILGVDGGRSFIKKFIGLENPPTAVFSNGDEVAAGIISEARKYSVKIPDDLAILGFDDHPLASLTNPEITTIHQPITDIGEISTLTLLANLEGTSLPEPKELETSIIIRETT</sequence>
<evidence type="ECO:0000259" key="4">
    <source>
        <dbReference type="PROSITE" id="PS50932"/>
    </source>
</evidence>
<dbReference type="InterPro" id="IPR000843">
    <property type="entry name" value="HTH_LacI"/>
</dbReference>
<protein>
    <submittedName>
        <fullName evidence="5">Transcriptional regulator</fullName>
    </submittedName>
</protein>
<reference evidence="5 6" key="1">
    <citation type="submission" date="2017-05" db="EMBL/GenBank/DDBJ databases">
        <title>Vagococcus spp. assemblies.</title>
        <authorList>
            <person name="Gulvik C.A."/>
        </authorList>
    </citation>
    <scope>NUCLEOTIDE SEQUENCE [LARGE SCALE GENOMIC DNA]</scope>
    <source>
        <strain evidence="5 6">SS1994</strain>
    </source>
</reference>
<organism evidence="5 6">
    <name type="scientific">Vagococcus bubulae</name>
    <dbReference type="NCBI Taxonomy" id="1977868"/>
    <lineage>
        <taxon>Bacteria</taxon>
        <taxon>Bacillati</taxon>
        <taxon>Bacillota</taxon>
        <taxon>Bacilli</taxon>
        <taxon>Lactobacillales</taxon>
        <taxon>Enterococcaceae</taxon>
        <taxon>Vagococcus</taxon>
    </lineage>
</organism>
<dbReference type="InterPro" id="IPR010982">
    <property type="entry name" value="Lambda_DNA-bd_dom_sf"/>
</dbReference>
<evidence type="ECO:0000313" key="5">
    <source>
        <dbReference type="EMBL" id="RST92434.1"/>
    </source>
</evidence>
<dbReference type="Pfam" id="PF00356">
    <property type="entry name" value="LacI"/>
    <property type="match status" value="1"/>
</dbReference>
<comment type="caution">
    <text evidence="5">The sequence shown here is derived from an EMBL/GenBank/DDBJ whole genome shotgun (WGS) entry which is preliminary data.</text>
</comment>
<name>A0A429ZFM1_9ENTE</name>
<dbReference type="OrthoDB" id="9775106at2"/>
<dbReference type="Gene3D" id="3.40.50.2300">
    <property type="match status" value="2"/>
</dbReference>
<dbReference type="CDD" id="cd01392">
    <property type="entry name" value="HTH_LacI"/>
    <property type="match status" value="1"/>
</dbReference>